<evidence type="ECO:0000256" key="2">
    <source>
        <dbReference type="ARBA" id="ARBA00022692"/>
    </source>
</evidence>
<dbReference type="Proteomes" id="UP001202402">
    <property type="component" value="Unassembled WGS sequence"/>
</dbReference>
<evidence type="ECO:0000313" key="8">
    <source>
        <dbReference type="Proteomes" id="UP001202402"/>
    </source>
</evidence>
<dbReference type="InterPro" id="IPR012340">
    <property type="entry name" value="NA-bd_OB-fold"/>
</dbReference>
<keyword evidence="8" id="KW-1185">Reference proteome</keyword>
<gene>
    <name evidence="7" type="ORF">LQE99_07830</name>
</gene>
<feature type="transmembrane region" description="Helical" evidence="5">
    <location>
        <begin position="7"/>
        <end position="40"/>
    </location>
</feature>
<protein>
    <submittedName>
        <fullName evidence="7">NfeD family protein</fullName>
    </submittedName>
</protein>
<keyword evidence="2 5" id="KW-0812">Transmembrane</keyword>
<dbReference type="SUPFAM" id="SSF141322">
    <property type="entry name" value="NfeD domain-like"/>
    <property type="match status" value="1"/>
</dbReference>
<dbReference type="PANTHER" id="PTHR33507:SF3">
    <property type="entry name" value="INNER MEMBRANE PROTEIN YBBJ"/>
    <property type="match status" value="1"/>
</dbReference>
<dbReference type="PANTHER" id="PTHR33507">
    <property type="entry name" value="INNER MEMBRANE PROTEIN YBBJ"/>
    <property type="match status" value="1"/>
</dbReference>
<evidence type="ECO:0000259" key="6">
    <source>
        <dbReference type="Pfam" id="PF01957"/>
    </source>
</evidence>
<comment type="caution">
    <text evidence="7">The sequence shown here is derived from an EMBL/GenBank/DDBJ whole genome shotgun (WGS) entry which is preliminary data.</text>
</comment>
<comment type="subcellular location">
    <subcellularLocation>
        <location evidence="1">Membrane</location>
        <topology evidence="1">Multi-pass membrane protein</topology>
    </subcellularLocation>
</comment>
<organism evidence="7 8">
    <name type="scientific">Amedibacillus hominis</name>
    <dbReference type="NCBI Taxonomy" id="2897776"/>
    <lineage>
        <taxon>Bacteria</taxon>
        <taxon>Bacillati</taxon>
        <taxon>Bacillota</taxon>
        <taxon>Erysipelotrichia</taxon>
        <taxon>Erysipelotrichales</taxon>
        <taxon>Erysipelotrichaceae</taxon>
        <taxon>Amedibacillus</taxon>
    </lineage>
</organism>
<sequence>MITFIWIAISVGAVVLELITPTALVSIWFAVGGIIAVILAALNMPLWLQIAAFVIVSFVSMLVVRPVASRYLRGNTVATNADRCIGEIGIVTRKISEDAWGEVKVNGALWSAVSVEHDTIEEHEEVKVVAIEGAKLLVRKVV</sequence>
<evidence type="ECO:0000256" key="1">
    <source>
        <dbReference type="ARBA" id="ARBA00004141"/>
    </source>
</evidence>
<name>A0ABS9R5W9_9FIRM</name>
<dbReference type="RefSeq" id="WP_233509520.1">
    <property type="nucleotide sequence ID" value="NZ_JAKVPQ010000005.1"/>
</dbReference>
<evidence type="ECO:0000256" key="4">
    <source>
        <dbReference type="ARBA" id="ARBA00023136"/>
    </source>
</evidence>
<keyword evidence="3 5" id="KW-1133">Transmembrane helix</keyword>
<dbReference type="InterPro" id="IPR052165">
    <property type="entry name" value="Membrane_assoc_protease"/>
</dbReference>
<dbReference type="InterPro" id="IPR002810">
    <property type="entry name" value="NfeD-like_C"/>
</dbReference>
<dbReference type="Pfam" id="PF01957">
    <property type="entry name" value="NfeD"/>
    <property type="match status" value="1"/>
</dbReference>
<evidence type="ECO:0000313" key="7">
    <source>
        <dbReference type="EMBL" id="MCH4285037.1"/>
    </source>
</evidence>
<keyword evidence="4 5" id="KW-0472">Membrane</keyword>
<dbReference type="Gene3D" id="2.40.50.140">
    <property type="entry name" value="Nucleic acid-binding proteins"/>
    <property type="match status" value="1"/>
</dbReference>
<feature type="transmembrane region" description="Helical" evidence="5">
    <location>
        <begin position="46"/>
        <end position="64"/>
    </location>
</feature>
<reference evidence="7 8" key="1">
    <citation type="submission" date="2022-02" db="EMBL/GenBank/DDBJ databases">
        <title>Genome of Erysipelotrichaceae sp. nov. NSJ-176 isolated from human feces.</title>
        <authorList>
            <person name="Abdugheni R."/>
        </authorList>
    </citation>
    <scope>NUCLEOTIDE SEQUENCE [LARGE SCALE GENOMIC DNA]</scope>
    <source>
        <strain evidence="7 8">NSJ-176</strain>
    </source>
</reference>
<feature type="domain" description="NfeD-like C-terminal" evidence="6">
    <location>
        <begin position="81"/>
        <end position="140"/>
    </location>
</feature>
<evidence type="ECO:0000256" key="3">
    <source>
        <dbReference type="ARBA" id="ARBA00022989"/>
    </source>
</evidence>
<dbReference type="EMBL" id="JAKVPQ010000005">
    <property type="protein sequence ID" value="MCH4285037.1"/>
    <property type="molecule type" value="Genomic_DNA"/>
</dbReference>
<proteinExistence type="predicted"/>
<evidence type="ECO:0000256" key="5">
    <source>
        <dbReference type="SAM" id="Phobius"/>
    </source>
</evidence>
<accession>A0ABS9R5W9</accession>